<organism evidence="2 3">
    <name type="scientific">Agathobacter rectalis</name>
    <dbReference type="NCBI Taxonomy" id="39491"/>
    <lineage>
        <taxon>Bacteria</taxon>
        <taxon>Bacillati</taxon>
        <taxon>Bacillota</taxon>
        <taxon>Clostridia</taxon>
        <taxon>Lachnospirales</taxon>
        <taxon>Lachnospiraceae</taxon>
        <taxon>Agathobacter</taxon>
    </lineage>
</organism>
<dbReference type="Proteomes" id="UP000049472">
    <property type="component" value="Unassembled WGS sequence"/>
</dbReference>
<protein>
    <submittedName>
        <fullName evidence="2">Uncharacterized protein</fullName>
    </submittedName>
</protein>
<name>A0A0M6WKJ3_9FIRM</name>
<dbReference type="AlphaFoldDB" id="A0A0M6WKJ3"/>
<sequence>MKTSLKNAELVNTVIRKMMTIMFIAGKEMKNVNTNHAKKNTASGKNGFGQKQNRRIICQE</sequence>
<evidence type="ECO:0000313" key="2">
    <source>
        <dbReference type="EMBL" id="CRL36225.1"/>
    </source>
</evidence>
<reference evidence="3" key="1">
    <citation type="submission" date="2015-05" db="EMBL/GenBank/DDBJ databases">
        <authorList>
            <consortium name="Pathogen Informatics"/>
        </authorList>
    </citation>
    <scope>NUCLEOTIDE SEQUENCE [LARGE SCALE GENOMIC DNA]</scope>
    <source>
        <strain evidence="3">T1-815</strain>
    </source>
</reference>
<accession>A0A0M6WKJ3</accession>
<proteinExistence type="predicted"/>
<evidence type="ECO:0000256" key="1">
    <source>
        <dbReference type="SAM" id="MobiDB-lite"/>
    </source>
</evidence>
<gene>
    <name evidence="2" type="ORF">T1815_12741</name>
</gene>
<evidence type="ECO:0000313" key="3">
    <source>
        <dbReference type="Proteomes" id="UP000049472"/>
    </source>
</evidence>
<keyword evidence="3" id="KW-1185">Reference proteome</keyword>
<dbReference type="EMBL" id="CVRQ01000017">
    <property type="protein sequence ID" value="CRL36225.1"/>
    <property type="molecule type" value="Genomic_DNA"/>
</dbReference>
<feature type="region of interest" description="Disordered" evidence="1">
    <location>
        <begin position="37"/>
        <end position="60"/>
    </location>
</feature>